<keyword evidence="8" id="KW-1185">Reference proteome</keyword>
<protein>
    <submittedName>
        <fullName evidence="7">Threonine/homoserine/homoserine lactone efflux protein</fullName>
    </submittedName>
</protein>
<evidence type="ECO:0000256" key="2">
    <source>
        <dbReference type="ARBA" id="ARBA00022475"/>
    </source>
</evidence>
<name>A0A1G6HEZ1_9BACT</name>
<dbReference type="STRING" id="1640674.SAMN05216323_100960"/>
<dbReference type="GO" id="GO:0005886">
    <property type="term" value="C:plasma membrane"/>
    <property type="evidence" value="ECO:0007669"/>
    <property type="project" value="UniProtKB-SubCell"/>
</dbReference>
<comment type="subcellular location">
    <subcellularLocation>
        <location evidence="1">Cell membrane</location>
        <topology evidence="1">Multi-pass membrane protein</topology>
    </subcellularLocation>
</comment>
<dbReference type="InterPro" id="IPR001123">
    <property type="entry name" value="LeuE-type"/>
</dbReference>
<dbReference type="EMBL" id="FMYP01000009">
    <property type="protein sequence ID" value="SDB92016.1"/>
    <property type="molecule type" value="Genomic_DNA"/>
</dbReference>
<dbReference type="AlphaFoldDB" id="A0A1G6HEZ1"/>
<evidence type="ECO:0000256" key="6">
    <source>
        <dbReference type="SAM" id="Phobius"/>
    </source>
</evidence>
<gene>
    <name evidence="7" type="ORF">SAMN05216323_100960</name>
</gene>
<sequence length="213" mass="23264">MGLVLLIKGIIVGLLASIPLGPIGVICIQRTINKGRLSGFMSGIGAATADTIFATIAGFSLTFIINFIEEKQFFFQVAGGFIVMALGISIFYTNPIRQLKRHRKNKGSLIEDYLSVLFLTITNPLAVFLFIGLFATLRIVSPGGNVLYAGILLSGVFIGAAAWWLVLSTVVNRFRARFRLKQLWYINKISGGVIFILGLIAAFETLLPFFANL</sequence>
<evidence type="ECO:0000313" key="7">
    <source>
        <dbReference type="EMBL" id="SDB92016.1"/>
    </source>
</evidence>
<keyword evidence="3 6" id="KW-0812">Transmembrane</keyword>
<keyword evidence="2" id="KW-1003">Cell membrane</keyword>
<evidence type="ECO:0000313" key="8">
    <source>
        <dbReference type="Proteomes" id="UP000199452"/>
    </source>
</evidence>
<evidence type="ECO:0000256" key="4">
    <source>
        <dbReference type="ARBA" id="ARBA00022989"/>
    </source>
</evidence>
<dbReference type="PANTHER" id="PTHR30086">
    <property type="entry name" value="ARGININE EXPORTER PROTEIN ARGO"/>
    <property type="match status" value="1"/>
</dbReference>
<keyword evidence="5 6" id="KW-0472">Membrane</keyword>
<dbReference type="GO" id="GO:0015171">
    <property type="term" value="F:amino acid transmembrane transporter activity"/>
    <property type="evidence" value="ECO:0007669"/>
    <property type="project" value="TreeGrafter"/>
</dbReference>
<dbReference type="OrthoDB" id="7874789at2"/>
<reference evidence="7 8" key="1">
    <citation type="submission" date="2016-09" db="EMBL/GenBank/DDBJ databases">
        <authorList>
            <person name="Capua I."/>
            <person name="De Benedictis P."/>
            <person name="Joannis T."/>
            <person name="Lombin L.H."/>
            <person name="Cattoli G."/>
        </authorList>
    </citation>
    <scope>NUCLEOTIDE SEQUENCE [LARGE SCALE GENOMIC DNA]</scope>
    <source>
        <strain evidence="7 8">A7P-90m</strain>
    </source>
</reference>
<proteinExistence type="predicted"/>
<accession>A0A1G6HEZ1</accession>
<feature type="transmembrane region" description="Helical" evidence="6">
    <location>
        <begin position="146"/>
        <end position="171"/>
    </location>
</feature>
<evidence type="ECO:0000256" key="1">
    <source>
        <dbReference type="ARBA" id="ARBA00004651"/>
    </source>
</evidence>
<organism evidence="7 8">
    <name type="scientific">Williamwhitmania taraxaci</name>
    <dbReference type="NCBI Taxonomy" id="1640674"/>
    <lineage>
        <taxon>Bacteria</taxon>
        <taxon>Pseudomonadati</taxon>
        <taxon>Bacteroidota</taxon>
        <taxon>Bacteroidia</taxon>
        <taxon>Bacteroidales</taxon>
        <taxon>Williamwhitmaniaceae</taxon>
        <taxon>Williamwhitmania</taxon>
    </lineage>
</organism>
<feature type="transmembrane region" description="Helical" evidence="6">
    <location>
        <begin position="73"/>
        <end position="92"/>
    </location>
</feature>
<evidence type="ECO:0000256" key="3">
    <source>
        <dbReference type="ARBA" id="ARBA00022692"/>
    </source>
</evidence>
<dbReference type="Proteomes" id="UP000199452">
    <property type="component" value="Unassembled WGS sequence"/>
</dbReference>
<dbReference type="RefSeq" id="WP_092436058.1">
    <property type="nucleotide sequence ID" value="NZ_FMYP01000009.1"/>
</dbReference>
<feature type="transmembrane region" description="Helical" evidence="6">
    <location>
        <begin position="192"/>
        <end position="211"/>
    </location>
</feature>
<dbReference type="PANTHER" id="PTHR30086:SF20">
    <property type="entry name" value="ARGININE EXPORTER PROTEIN ARGO-RELATED"/>
    <property type="match status" value="1"/>
</dbReference>
<feature type="transmembrane region" description="Helical" evidence="6">
    <location>
        <begin position="6"/>
        <end position="28"/>
    </location>
</feature>
<dbReference type="Pfam" id="PF01810">
    <property type="entry name" value="LysE"/>
    <property type="match status" value="1"/>
</dbReference>
<feature type="transmembrane region" description="Helical" evidence="6">
    <location>
        <begin position="40"/>
        <end position="67"/>
    </location>
</feature>
<evidence type="ECO:0000256" key="5">
    <source>
        <dbReference type="ARBA" id="ARBA00023136"/>
    </source>
</evidence>
<keyword evidence="4 6" id="KW-1133">Transmembrane helix</keyword>
<feature type="transmembrane region" description="Helical" evidence="6">
    <location>
        <begin position="113"/>
        <end position="140"/>
    </location>
</feature>